<gene>
    <name evidence="1" type="ORF">CPT75_17130</name>
    <name evidence="2" type="ORF">SAMN04487884_12065</name>
</gene>
<sequence>MSDELKMSVSGALKNKSGMKVVYVTFEDEGRRAEGELPECRITRNSGFTKQEIEALQQYMASQKDTIMKMAQSVNPMKAFLSGGDKSL</sequence>
<protein>
    <submittedName>
        <fullName evidence="2">Uncharacterized protein</fullName>
    </submittedName>
</protein>
<dbReference type="AlphaFoldDB" id="A0A1H9UZJ6"/>
<accession>A0A1H9UZJ6</accession>
<dbReference type="EMBL" id="NXNG01000001">
    <property type="protein sequence ID" value="PWT28711.1"/>
    <property type="molecule type" value="Genomic_DNA"/>
</dbReference>
<dbReference type="RefSeq" id="WP_022754849.1">
    <property type="nucleotide sequence ID" value="NZ_CM009896.1"/>
</dbReference>
<reference evidence="1 4" key="2">
    <citation type="submission" date="2017-09" db="EMBL/GenBank/DDBJ databases">
        <title>High-quality draft genome sequence of Butyrivibrio fibrisolvens INBov1, isolated from cow rumen.</title>
        <authorList>
            <person name="Rodriguez Hernaez J."/>
            <person name="Rivarola M."/>
            <person name="Paniego N."/>
            <person name="Cravero S."/>
            <person name="Ceron Cucchi M."/>
            <person name="Martinez M.C."/>
        </authorList>
    </citation>
    <scope>NUCLEOTIDE SEQUENCE [LARGE SCALE GENOMIC DNA]</scope>
    <source>
        <strain evidence="1 4">INBov1</strain>
    </source>
</reference>
<evidence type="ECO:0000313" key="1">
    <source>
        <dbReference type="EMBL" id="PWT28711.1"/>
    </source>
</evidence>
<dbReference type="Proteomes" id="UP000245488">
    <property type="component" value="Chromosome"/>
</dbReference>
<dbReference type="eggNOG" id="ENOG5033CSW">
    <property type="taxonomic scope" value="Bacteria"/>
</dbReference>
<name>A0A1H9UZJ6_BUTFI</name>
<keyword evidence="4" id="KW-1185">Reference proteome</keyword>
<evidence type="ECO:0000313" key="4">
    <source>
        <dbReference type="Proteomes" id="UP000245488"/>
    </source>
</evidence>
<evidence type="ECO:0000313" key="3">
    <source>
        <dbReference type="Proteomes" id="UP000182584"/>
    </source>
</evidence>
<proteinExistence type="predicted"/>
<dbReference type="Proteomes" id="UP000182584">
    <property type="component" value="Unassembled WGS sequence"/>
</dbReference>
<evidence type="ECO:0000313" key="2">
    <source>
        <dbReference type="EMBL" id="SES14842.1"/>
    </source>
</evidence>
<dbReference type="OrthoDB" id="2062855at2"/>
<dbReference type="EMBL" id="FOGJ01000020">
    <property type="protein sequence ID" value="SES14842.1"/>
    <property type="molecule type" value="Genomic_DNA"/>
</dbReference>
<organism evidence="2 3">
    <name type="scientific">Butyrivibrio fibrisolvens</name>
    <dbReference type="NCBI Taxonomy" id="831"/>
    <lineage>
        <taxon>Bacteria</taxon>
        <taxon>Bacillati</taxon>
        <taxon>Bacillota</taxon>
        <taxon>Clostridia</taxon>
        <taxon>Lachnospirales</taxon>
        <taxon>Lachnospiraceae</taxon>
        <taxon>Butyrivibrio</taxon>
    </lineage>
</organism>
<reference evidence="2 3" key="1">
    <citation type="submission" date="2016-10" db="EMBL/GenBank/DDBJ databases">
        <authorList>
            <person name="de Groot N.N."/>
        </authorList>
    </citation>
    <scope>NUCLEOTIDE SEQUENCE [LARGE SCALE GENOMIC DNA]</scope>
    <source>
        <strain evidence="2 3">AR40</strain>
    </source>
</reference>